<dbReference type="EMBL" id="BPLR01000413">
    <property type="protein sequence ID" value="GIY94650.1"/>
    <property type="molecule type" value="Genomic_DNA"/>
</dbReference>
<dbReference type="AlphaFoldDB" id="A0AAV4XL46"/>
<protein>
    <submittedName>
        <fullName evidence="1">Uncharacterized protein</fullName>
    </submittedName>
</protein>
<gene>
    <name evidence="1" type="ORF">CEXT_169571</name>
</gene>
<accession>A0AAV4XL46</accession>
<evidence type="ECO:0000313" key="2">
    <source>
        <dbReference type="Proteomes" id="UP001054945"/>
    </source>
</evidence>
<comment type="caution">
    <text evidence="1">The sequence shown here is derived from an EMBL/GenBank/DDBJ whole genome shotgun (WGS) entry which is preliminary data.</text>
</comment>
<organism evidence="1 2">
    <name type="scientific">Caerostris extrusa</name>
    <name type="common">Bark spider</name>
    <name type="synonym">Caerostris bankana</name>
    <dbReference type="NCBI Taxonomy" id="172846"/>
    <lineage>
        <taxon>Eukaryota</taxon>
        <taxon>Metazoa</taxon>
        <taxon>Ecdysozoa</taxon>
        <taxon>Arthropoda</taxon>
        <taxon>Chelicerata</taxon>
        <taxon>Arachnida</taxon>
        <taxon>Araneae</taxon>
        <taxon>Araneomorphae</taxon>
        <taxon>Entelegynae</taxon>
        <taxon>Araneoidea</taxon>
        <taxon>Araneidae</taxon>
        <taxon>Caerostris</taxon>
    </lineage>
</organism>
<keyword evidence="2" id="KW-1185">Reference proteome</keyword>
<name>A0AAV4XL46_CAEEX</name>
<reference evidence="1 2" key="1">
    <citation type="submission" date="2021-06" db="EMBL/GenBank/DDBJ databases">
        <title>Caerostris extrusa draft genome.</title>
        <authorList>
            <person name="Kono N."/>
            <person name="Arakawa K."/>
        </authorList>
    </citation>
    <scope>NUCLEOTIDE SEQUENCE [LARGE SCALE GENOMIC DNA]</scope>
</reference>
<sequence>MAIPIDRYRSIFAFRSDGGHYSRRISERAELIWPTFVNKGGKECVPPFSKQRGEQELNGSVRASVRIRFRFTSHQISDILLHGICLSLSATQRHGHSDRSVPEHICISLRRMPELLPYFRAAESIRPTFVNKSGKECVPPFPKQSWKRSRMLNGSVRASDRRFDFEIVYLPSDFRLKKASYLHQLPR</sequence>
<dbReference type="Proteomes" id="UP001054945">
    <property type="component" value="Unassembled WGS sequence"/>
</dbReference>
<evidence type="ECO:0000313" key="1">
    <source>
        <dbReference type="EMBL" id="GIY94650.1"/>
    </source>
</evidence>
<proteinExistence type="predicted"/>